<sequence>RGRLAHALDRQSQAVHLALRQLRQRRALSRPELRRASAEGRRRTQLHPLQAARGPRSRGRARAGANGRPGGTAGGGRRHDM</sequence>
<dbReference type="AlphaFoldDB" id="A0A6J4RA97"/>
<organism evidence="2">
    <name type="scientific">uncultured Solirubrobacteraceae bacterium</name>
    <dbReference type="NCBI Taxonomy" id="1162706"/>
    <lineage>
        <taxon>Bacteria</taxon>
        <taxon>Bacillati</taxon>
        <taxon>Actinomycetota</taxon>
        <taxon>Thermoleophilia</taxon>
        <taxon>Solirubrobacterales</taxon>
        <taxon>Solirubrobacteraceae</taxon>
        <taxon>environmental samples</taxon>
    </lineage>
</organism>
<feature type="non-terminal residue" evidence="2">
    <location>
        <position position="1"/>
    </location>
</feature>
<dbReference type="EMBL" id="CADCVJ010000043">
    <property type="protein sequence ID" value="CAA9465694.1"/>
    <property type="molecule type" value="Genomic_DNA"/>
</dbReference>
<evidence type="ECO:0000256" key="1">
    <source>
        <dbReference type="SAM" id="MobiDB-lite"/>
    </source>
</evidence>
<proteinExistence type="predicted"/>
<feature type="compositionally biased region" description="Basic and acidic residues" evidence="1">
    <location>
        <begin position="29"/>
        <end position="42"/>
    </location>
</feature>
<accession>A0A6J4RA97</accession>
<gene>
    <name evidence="2" type="ORF">AVDCRST_MAG38-677</name>
</gene>
<feature type="region of interest" description="Disordered" evidence="1">
    <location>
        <begin position="28"/>
        <end position="81"/>
    </location>
</feature>
<name>A0A6J4RA97_9ACTN</name>
<reference evidence="2" key="1">
    <citation type="submission" date="2020-02" db="EMBL/GenBank/DDBJ databases">
        <authorList>
            <person name="Meier V. D."/>
        </authorList>
    </citation>
    <scope>NUCLEOTIDE SEQUENCE</scope>
    <source>
        <strain evidence="2">AVDCRST_MAG38</strain>
    </source>
</reference>
<protein>
    <submittedName>
        <fullName evidence="2">Uncharacterized protein</fullName>
    </submittedName>
</protein>
<evidence type="ECO:0000313" key="2">
    <source>
        <dbReference type="EMBL" id="CAA9465694.1"/>
    </source>
</evidence>
<feature type="non-terminal residue" evidence="2">
    <location>
        <position position="81"/>
    </location>
</feature>